<dbReference type="Pfam" id="PF14529">
    <property type="entry name" value="Exo_endo_phos_2"/>
    <property type="match status" value="1"/>
</dbReference>
<comment type="subcellular location">
    <subcellularLocation>
        <location evidence="1">Mitochondrion</location>
    </subcellularLocation>
</comment>
<dbReference type="Gene3D" id="3.30.420.10">
    <property type="entry name" value="Ribonuclease H-like superfamily/Ribonuclease H"/>
    <property type="match status" value="1"/>
</dbReference>
<dbReference type="SUPFAM" id="SSF56672">
    <property type="entry name" value="DNA/RNA polymerases"/>
    <property type="match status" value="1"/>
</dbReference>
<evidence type="ECO:0000313" key="6">
    <source>
        <dbReference type="EMBL" id="TVY62531.1"/>
    </source>
</evidence>
<keyword evidence="7" id="KW-0695">RNA-directed DNA polymerase</keyword>
<reference evidence="7 10" key="1">
    <citation type="journal article" date="2019" name="Microbiol. Resour. Announc.">
        <title>High-quality draft genome sequence of Fusarium oxysporum f. sp. cubense strain 160527, a causal agent of Panama disease.</title>
        <authorList>
            <person name="Asai S."/>
            <person name="Ayukawa Y."/>
            <person name="Gan P."/>
            <person name="Masuda S."/>
            <person name="Komatsu K."/>
            <person name="Shirasu K."/>
            <person name="Arie T."/>
        </authorList>
    </citation>
    <scope>NUCLEOTIDE SEQUENCE [LARGE SCALE GENOMIC DNA]</scope>
    <source>
        <strain evidence="7 10">160527</strain>
    </source>
</reference>
<dbReference type="PANTHER" id="PTHR33481:SF1">
    <property type="entry name" value="ENDONUCLEASE_EXONUCLEASE_PHOSPHATASE DOMAIN-CONTAINING PROTEIN-RELATED"/>
    <property type="match status" value="1"/>
</dbReference>
<evidence type="ECO:0000256" key="2">
    <source>
        <dbReference type="ARBA" id="ARBA00023128"/>
    </source>
</evidence>
<dbReference type="GO" id="GO:0005739">
    <property type="term" value="C:mitochondrion"/>
    <property type="evidence" value="ECO:0007669"/>
    <property type="project" value="UniProtKB-SubCell"/>
</dbReference>
<dbReference type="Gene3D" id="3.60.10.10">
    <property type="entry name" value="Endonuclease/exonuclease/phosphatase"/>
    <property type="match status" value="1"/>
</dbReference>
<dbReference type="GO" id="GO:0004523">
    <property type="term" value="F:RNA-DNA hybrid ribonuclease activity"/>
    <property type="evidence" value="ECO:0007669"/>
    <property type="project" value="InterPro"/>
</dbReference>
<dbReference type="PROSITE" id="PS50878">
    <property type="entry name" value="RT_POL"/>
    <property type="match status" value="1"/>
</dbReference>
<comment type="caution">
    <text evidence="7">The sequence shown here is derived from an EMBL/GenBank/DDBJ whole genome shotgun (WGS) entry which is preliminary data.</text>
</comment>
<dbReference type="EMBL" id="SRMI01000003">
    <property type="protein sequence ID" value="TVY74899.1"/>
    <property type="molecule type" value="Genomic_DNA"/>
</dbReference>
<dbReference type="GO" id="GO:0003676">
    <property type="term" value="F:nucleic acid binding"/>
    <property type="evidence" value="ECO:0007669"/>
    <property type="project" value="InterPro"/>
</dbReference>
<evidence type="ECO:0000256" key="1">
    <source>
        <dbReference type="ARBA" id="ARBA00004173"/>
    </source>
</evidence>
<dbReference type="Pfam" id="PF00078">
    <property type="entry name" value="RVT_1"/>
    <property type="match status" value="1"/>
</dbReference>
<evidence type="ECO:0000259" key="5">
    <source>
        <dbReference type="PROSITE" id="PS50879"/>
    </source>
</evidence>
<evidence type="ECO:0000259" key="4">
    <source>
        <dbReference type="PROSITE" id="PS50878"/>
    </source>
</evidence>
<dbReference type="InterPro" id="IPR005135">
    <property type="entry name" value="Endo/exonuclease/phosphatase"/>
</dbReference>
<gene>
    <name evidence="6" type="ORF">Focb16_v004078</name>
    <name evidence="7" type="ORF">Focb16_v005745</name>
    <name evidence="8" type="ORF">Focb16_v006239</name>
    <name evidence="9" type="ORF">Focb16_v009688</name>
</gene>
<feature type="region of interest" description="Disordered" evidence="3">
    <location>
        <begin position="869"/>
        <end position="907"/>
    </location>
</feature>
<name>A0A559LJW9_FUSOC</name>
<feature type="domain" description="Reverse transcriptase" evidence="4">
    <location>
        <begin position="469"/>
        <end position="746"/>
    </location>
</feature>
<dbReference type="InterPro" id="IPR012337">
    <property type="entry name" value="RNaseH-like_sf"/>
</dbReference>
<dbReference type="InterPro" id="IPR043502">
    <property type="entry name" value="DNA/RNA_pol_sf"/>
</dbReference>
<dbReference type="GO" id="GO:0003964">
    <property type="term" value="F:RNA-directed DNA polymerase activity"/>
    <property type="evidence" value="ECO:0007669"/>
    <property type="project" value="UniProtKB-KW"/>
</dbReference>
<feature type="domain" description="RNase H type-1" evidence="5">
    <location>
        <begin position="947"/>
        <end position="1085"/>
    </location>
</feature>
<dbReference type="InterPro" id="IPR036397">
    <property type="entry name" value="RNaseH_sf"/>
</dbReference>
<evidence type="ECO:0000313" key="9">
    <source>
        <dbReference type="EMBL" id="TVY79859.1"/>
    </source>
</evidence>
<evidence type="ECO:0000313" key="7">
    <source>
        <dbReference type="EMBL" id="TVY74567.1"/>
    </source>
</evidence>
<proteinExistence type="predicted"/>
<sequence length="1258" mass="143059">MATLLRDPDIGRYDILAIQEPWKNPFDTTTHHPAKDQFHLCYPDKDQTLPARVCFFINKRLDHSRWHFEEANRDLGSLNLRLGTEEEQRIMVHNVYNPTQTATERGSTLPLLGKALEQSSQHEQIIIGDFNLHHELWGGDRVQRADPNAAELITIIEDHCLTSNLVPGTITYEERDGRTTIDLCLTTAGLVGRLIQCEIETNMDHDSDHLPIVTSLDLNIVKMMAKPRRNWKALDEKTFTRVLQRELPPQQRPRTKTALDRHVEEVMVALTVAVEEAVPTTIPSSRSKSGWNKECAKVLAQSKRLRRQHSLYHTEETWEAYRTARNHKGRTIKKALRQNHRERIEEASQSPTNLWRVAKWARNRHNQSPNVTPALIDPATKQQANTPNEKAELLRKTFFPVPPETNLEDIENANYPAPITMPPITTREIEEAIEESSPFKAPGPDGIANKALHIASPWIKHHLTKIFNQSLALGYYPEHFRQSTTVVLRKPGKDNYTVPKAYRPIALLNTTGKIMEAVIAKRLSYIAETHGLLPDTHMGGRKLRSTEHALHLIIDKIYDAWNTGQGKVASLLLLDVSGAFDNISHARLLHNLRKRRIDERTVKWIGSFLRPRLTKLSIDGFTSEPYRLETGEPQGSNLSPILYLFYNADLIEKCGELEDTMTTGFIDDVAILTWADSTKETCKKLQEALHVAEKWATTHASIFAPDKFQLTHFTRTRTRIDVEEPLQTRWGMIEPKKTCKYLGLIMDSTLTWKQHIDEVQRKVTKTVNALGSLGGSTWGVTMREMRKIYKGVAVPQMMYACSAWSNANWRTRDKPYTERTLSKLQSLQARASRVISGAFKATSIPALDIETYLLPVELQIFKHNVNALGRIGPGDHGPTEGETRRNKKKSPRRAIEQSITDRQGPNIRRQEHITPYIVPPWWQGPQTFIEASIEEAQARHEQIIQDELDAIHIYTDGSGIDGSIGAAAVCTTTQETKSAYMGDETTSTVYAGELQGISLALQIAQEDRSKGNRRSKVAIYTDNQAAIRSTARPKGKSGAYLLKNITQQIDELRTQDLNTEIRWVPAHIGIQGNEDADRAAKEATGWREGGLTGPRAVEPQQLYPLRSTMKTWSHKETIKSWETSWVSETRGRASFRHTPKPSRKVLDLHDGLIKKRSALLMQLRTEKIGFNDFLFGRRVPGITNNRCPCGSDRQTVAHVLLRCRRHRQLRDQELGRLRGRNNLRKLLNERNAAAKAIKFIELTQILGQFLDRDLNRQS</sequence>
<dbReference type="EMBL" id="SRMI01000003">
    <property type="protein sequence ID" value="TVY74567.1"/>
    <property type="molecule type" value="Genomic_DNA"/>
</dbReference>
<dbReference type="PANTHER" id="PTHR33481">
    <property type="entry name" value="REVERSE TRANSCRIPTASE"/>
    <property type="match status" value="1"/>
</dbReference>
<dbReference type="Proteomes" id="UP000320707">
    <property type="component" value="Unassembled WGS sequence"/>
</dbReference>
<dbReference type="CDD" id="cd09276">
    <property type="entry name" value="Rnase_HI_RT_non_LTR"/>
    <property type="match status" value="1"/>
</dbReference>
<evidence type="ECO:0000313" key="8">
    <source>
        <dbReference type="EMBL" id="TVY74899.1"/>
    </source>
</evidence>
<evidence type="ECO:0000256" key="3">
    <source>
        <dbReference type="SAM" id="MobiDB-lite"/>
    </source>
</evidence>
<evidence type="ECO:0000313" key="10">
    <source>
        <dbReference type="Proteomes" id="UP000320707"/>
    </source>
</evidence>
<dbReference type="PROSITE" id="PS50879">
    <property type="entry name" value="RNASE_H_1"/>
    <property type="match status" value="1"/>
</dbReference>
<dbReference type="EMBL" id="SRMI01000010">
    <property type="protein sequence ID" value="TVY62531.1"/>
    <property type="molecule type" value="Genomic_DNA"/>
</dbReference>
<keyword evidence="7" id="KW-0548">Nucleotidyltransferase</keyword>
<dbReference type="InterPro" id="IPR002156">
    <property type="entry name" value="RNaseH_domain"/>
</dbReference>
<dbReference type="InterPro" id="IPR036691">
    <property type="entry name" value="Endo/exonu/phosph_ase_sf"/>
</dbReference>
<protein>
    <submittedName>
        <fullName evidence="7">RNA-directed DNA polymerase from mobile element jockey</fullName>
    </submittedName>
</protein>
<organism evidence="7 10">
    <name type="scientific">Fusarium oxysporum f. sp. cubense</name>
    <dbReference type="NCBI Taxonomy" id="61366"/>
    <lineage>
        <taxon>Eukaryota</taxon>
        <taxon>Fungi</taxon>
        <taxon>Dikarya</taxon>
        <taxon>Ascomycota</taxon>
        <taxon>Pezizomycotina</taxon>
        <taxon>Sordariomycetes</taxon>
        <taxon>Hypocreomycetidae</taxon>
        <taxon>Hypocreales</taxon>
        <taxon>Nectriaceae</taxon>
        <taxon>Fusarium</taxon>
        <taxon>Fusarium oxysporum species complex</taxon>
    </lineage>
</organism>
<accession>A0A559LJW9</accession>
<dbReference type="SUPFAM" id="SSF56219">
    <property type="entry name" value="DNase I-like"/>
    <property type="match status" value="1"/>
</dbReference>
<keyword evidence="7" id="KW-0808">Transferase</keyword>
<dbReference type="Pfam" id="PF00075">
    <property type="entry name" value="RNase_H"/>
    <property type="match status" value="1"/>
</dbReference>
<keyword evidence="2" id="KW-0496">Mitochondrion</keyword>
<dbReference type="EMBL" id="SRMI01000001">
    <property type="protein sequence ID" value="TVY79859.1"/>
    <property type="molecule type" value="Genomic_DNA"/>
</dbReference>
<dbReference type="CDD" id="cd01650">
    <property type="entry name" value="RT_nLTR_like"/>
    <property type="match status" value="1"/>
</dbReference>
<dbReference type="InterPro" id="IPR000477">
    <property type="entry name" value="RT_dom"/>
</dbReference>
<dbReference type="AlphaFoldDB" id="A0A559LJW9"/>
<dbReference type="SUPFAM" id="SSF53098">
    <property type="entry name" value="Ribonuclease H-like"/>
    <property type="match status" value="1"/>
</dbReference>